<dbReference type="eggNOG" id="ENOG5033FW7">
    <property type="taxonomic scope" value="Bacteria"/>
</dbReference>
<keyword evidence="2" id="KW-1133">Transmembrane helix</keyword>
<dbReference type="Proteomes" id="UP000000849">
    <property type="component" value="Chromosome"/>
</dbReference>
<dbReference type="AlphaFoldDB" id="D5UFG6"/>
<dbReference type="KEGG" id="cfl:Cfla_2068"/>
<organism evidence="3 4">
    <name type="scientific">Cellulomonas flavigena (strain ATCC 482 / DSM 20109 / BCRC 11376 / JCM 18109 / NBRC 3775 / NCIMB 8073 / NRS 134)</name>
    <dbReference type="NCBI Taxonomy" id="446466"/>
    <lineage>
        <taxon>Bacteria</taxon>
        <taxon>Bacillati</taxon>
        <taxon>Actinomycetota</taxon>
        <taxon>Actinomycetes</taxon>
        <taxon>Micrococcales</taxon>
        <taxon>Cellulomonadaceae</taxon>
        <taxon>Cellulomonas</taxon>
    </lineage>
</organism>
<evidence type="ECO:0000256" key="2">
    <source>
        <dbReference type="SAM" id="Phobius"/>
    </source>
</evidence>
<keyword evidence="4" id="KW-1185">Reference proteome</keyword>
<feature type="compositionally biased region" description="Basic and acidic residues" evidence="1">
    <location>
        <begin position="1"/>
        <end position="16"/>
    </location>
</feature>
<gene>
    <name evidence="3" type="ordered locus">Cfla_2068</name>
</gene>
<evidence type="ECO:0000313" key="4">
    <source>
        <dbReference type="Proteomes" id="UP000000849"/>
    </source>
</evidence>
<keyword evidence="2" id="KW-0472">Membrane</keyword>
<dbReference type="OrthoDB" id="5147993at2"/>
<feature type="transmembrane region" description="Helical" evidence="2">
    <location>
        <begin position="160"/>
        <end position="178"/>
    </location>
</feature>
<feature type="compositionally biased region" description="Low complexity" evidence="1">
    <location>
        <begin position="82"/>
        <end position="96"/>
    </location>
</feature>
<name>D5UFG6_CELFN</name>
<evidence type="ECO:0000256" key="1">
    <source>
        <dbReference type="SAM" id="MobiDB-lite"/>
    </source>
</evidence>
<protein>
    <submittedName>
        <fullName evidence="3">Uncharacterized protein</fullName>
    </submittedName>
</protein>
<evidence type="ECO:0000313" key="3">
    <source>
        <dbReference type="EMBL" id="ADG74963.1"/>
    </source>
</evidence>
<sequence length="194" mass="19995">MDARPDDDADSADRAAARPPVEPPTGPADGDARPQEPEPAPARGGEADDDAWASIVARLSDVDGGNDPALLDALGVEREDAPGPGTLPGAGPALAGRDWDGTSQYDAAEDDVDELEHFEPEDPGPITAADPLLTLAWIAAVGAPLLLLVVVTLWRDAPALLVRAAAVAFVVGVGVLVWRMPQHREPTDGDGAVV</sequence>
<dbReference type="EMBL" id="CP001964">
    <property type="protein sequence ID" value="ADG74963.1"/>
    <property type="molecule type" value="Genomic_DNA"/>
</dbReference>
<accession>D5UFG6</accession>
<dbReference type="STRING" id="446466.Cfla_2068"/>
<proteinExistence type="predicted"/>
<reference evidence="3 4" key="1">
    <citation type="journal article" date="2010" name="Stand. Genomic Sci.">
        <title>Complete genome sequence of Cellulomonas flavigena type strain (134).</title>
        <authorList>
            <person name="Abt B."/>
            <person name="Foster B."/>
            <person name="Lapidus A."/>
            <person name="Clum A."/>
            <person name="Sun H."/>
            <person name="Pukall R."/>
            <person name="Lucas S."/>
            <person name="Glavina Del Rio T."/>
            <person name="Nolan M."/>
            <person name="Tice H."/>
            <person name="Cheng J.F."/>
            <person name="Pitluck S."/>
            <person name="Liolios K."/>
            <person name="Ivanova N."/>
            <person name="Mavromatis K."/>
            <person name="Ovchinnikova G."/>
            <person name="Pati A."/>
            <person name="Goodwin L."/>
            <person name="Chen A."/>
            <person name="Palaniappan K."/>
            <person name="Land M."/>
            <person name="Hauser L."/>
            <person name="Chang Y.J."/>
            <person name="Jeffries C.D."/>
            <person name="Rohde M."/>
            <person name="Goker M."/>
            <person name="Woyke T."/>
            <person name="Bristow J."/>
            <person name="Eisen J.A."/>
            <person name="Markowitz V."/>
            <person name="Hugenholtz P."/>
            <person name="Kyrpides N.C."/>
            <person name="Klenk H.P."/>
        </authorList>
    </citation>
    <scope>NUCLEOTIDE SEQUENCE [LARGE SCALE GENOMIC DNA]</scope>
    <source>
        <strain evidence="4">ATCC 482 / DSM 20109 / BCRC 11376 / JCM 18109 / NBRC 3775 / NCIMB 8073 / NRS 134</strain>
    </source>
</reference>
<dbReference type="HOGENOM" id="CLU_1481435_0_0_11"/>
<feature type="transmembrane region" description="Helical" evidence="2">
    <location>
        <begin position="132"/>
        <end position="154"/>
    </location>
</feature>
<dbReference type="RefSeq" id="WP_013117297.1">
    <property type="nucleotide sequence ID" value="NC_014151.1"/>
</dbReference>
<feature type="region of interest" description="Disordered" evidence="1">
    <location>
        <begin position="1"/>
        <end position="108"/>
    </location>
</feature>
<keyword evidence="2" id="KW-0812">Transmembrane</keyword>